<comment type="caution">
    <text evidence="4">The sequence shown here is derived from an EMBL/GenBank/DDBJ whole genome shotgun (WGS) entry which is preliminary data.</text>
</comment>
<accession>X0UIQ7</accession>
<dbReference type="PANTHER" id="PTHR43861:SF1">
    <property type="entry name" value="TRANS-ACONITATE 2-METHYLTRANSFERASE"/>
    <property type="match status" value="1"/>
</dbReference>
<dbReference type="Pfam" id="PF13649">
    <property type="entry name" value="Methyltransf_25"/>
    <property type="match status" value="1"/>
</dbReference>
<sequence length="167" mass="19209">MEKKEIVRKGYNKVAKRIQEITGLEKEGSEELDLLANFTSRIPLAGQVLDAGCGNGAYSRYLSDKFKVIGVDISEKQIELARQNAPKAEFICEDMTKIDFPDESFDGILSYYAIIHIPREEHYDLLSNFYRMLKVKGVILITFHINDDPESYEKDFFDEGTMMYWSG</sequence>
<dbReference type="GO" id="GO:0008168">
    <property type="term" value="F:methyltransferase activity"/>
    <property type="evidence" value="ECO:0007669"/>
    <property type="project" value="UniProtKB-KW"/>
</dbReference>
<evidence type="ECO:0000256" key="2">
    <source>
        <dbReference type="ARBA" id="ARBA00022679"/>
    </source>
</evidence>
<evidence type="ECO:0000259" key="3">
    <source>
        <dbReference type="Pfam" id="PF13649"/>
    </source>
</evidence>
<evidence type="ECO:0000256" key="1">
    <source>
        <dbReference type="ARBA" id="ARBA00022603"/>
    </source>
</evidence>
<dbReference type="InterPro" id="IPR029063">
    <property type="entry name" value="SAM-dependent_MTases_sf"/>
</dbReference>
<dbReference type="EMBL" id="BARS01026344">
    <property type="protein sequence ID" value="GAG00263.1"/>
    <property type="molecule type" value="Genomic_DNA"/>
</dbReference>
<reference evidence="4" key="1">
    <citation type="journal article" date="2014" name="Front. Microbiol.">
        <title>High frequency of phylogenetically diverse reductive dehalogenase-homologous genes in deep subseafloor sedimentary metagenomes.</title>
        <authorList>
            <person name="Kawai M."/>
            <person name="Futagami T."/>
            <person name="Toyoda A."/>
            <person name="Takaki Y."/>
            <person name="Nishi S."/>
            <person name="Hori S."/>
            <person name="Arai W."/>
            <person name="Tsubouchi T."/>
            <person name="Morono Y."/>
            <person name="Uchiyama I."/>
            <person name="Ito T."/>
            <person name="Fujiyama A."/>
            <person name="Inagaki F."/>
            <person name="Takami H."/>
        </authorList>
    </citation>
    <scope>NUCLEOTIDE SEQUENCE</scope>
    <source>
        <strain evidence="4">Expedition CK06-06</strain>
    </source>
</reference>
<keyword evidence="1" id="KW-0489">Methyltransferase</keyword>
<feature type="domain" description="Methyltransferase" evidence="3">
    <location>
        <begin position="48"/>
        <end position="137"/>
    </location>
</feature>
<feature type="non-terminal residue" evidence="4">
    <location>
        <position position="167"/>
    </location>
</feature>
<evidence type="ECO:0000313" key="4">
    <source>
        <dbReference type="EMBL" id="GAG00263.1"/>
    </source>
</evidence>
<dbReference type="AlphaFoldDB" id="X0UIQ7"/>
<organism evidence="4">
    <name type="scientific">marine sediment metagenome</name>
    <dbReference type="NCBI Taxonomy" id="412755"/>
    <lineage>
        <taxon>unclassified sequences</taxon>
        <taxon>metagenomes</taxon>
        <taxon>ecological metagenomes</taxon>
    </lineage>
</organism>
<dbReference type="Gene3D" id="3.40.50.150">
    <property type="entry name" value="Vaccinia Virus protein VP39"/>
    <property type="match status" value="1"/>
</dbReference>
<dbReference type="GO" id="GO:0032259">
    <property type="term" value="P:methylation"/>
    <property type="evidence" value="ECO:0007669"/>
    <property type="project" value="UniProtKB-KW"/>
</dbReference>
<dbReference type="SUPFAM" id="SSF53335">
    <property type="entry name" value="S-adenosyl-L-methionine-dependent methyltransferases"/>
    <property type="match status" value="1"/>
</dbReference>
<name>X0UIQ7_9ZZZZ</name>
<dbReference type="InterPro" id="IPR041698">
    <property type="entry name" value="Methyltransf_25"/>
</dbReference>
<protein>
    <recommendedName>
        <fullName evidence="3">Methyltransferase domain-containing protein</fullName>
    </recommendedName>
</protein>
<gene>
    <name evidence="4" type="ORF">S01H1_41526</name>
</gene>
<keyword evidence="2" id="KW-0808">Transferase</keyword>
<dbReference type="PANTHER" id="PTHR43861">
    <property type="entry name" value="TRANS-ACONITATE 2-METHYLTRANSFERASE-RELATED"/>
    <property type="match status" value="1"/>
</dbReference>
<dbReference type="CDD" id="cd02440">
    <property type="entry name" value="AdoMet_MTases"/>
    <property type="match status" value="1"/>
</dbReference>
<proteinExistence type="predicted"/>